<dbReference type="FunFam" id="3.40.50.880:FF:000024">
    <property type="entry name" value="Folate gamma-glutamyl hydrolase"/>
    <property type="match status" value="1"/>
</dbReference>
<dbReference type="GO" id="GO:0005576">
    <property type="term" value="C:extracellular region"/>
    <property type="evidence" value="ECO:0007669"/>
    <property type="project" value="UniProtKB-SubCell"/>
</dbReference>
<sequence length="348" mass="38921">MSSTVAVLAVLAACLCGVPLPVESSHLNYRPIIGVLAQENIVGDIHAQGSSYIAASYVKYLESAGARVAPIRTNRTDEEYEKIFNSINGLLLPGGDVDLQTSQYSRLSKIFYDLAIKANDAFDYFPIWGTCQGLQQMTVLTSSRNLLTLTDTRAVALPLIFTPASQNSRLFKAFPKDLLQSLSEENITANFHSWSLSLQNYSRNAKLKRFYKVLTTNTDGKREFISTMEANRYPFYAVQWHPEKSPFEWVDKSGMVHSAASVRASFYTAHFFVSEAMKNHHKFSSAHEEEKALIYNYSPVFRGLNASPADLHLLSRPGWGCHGNHSPQNGALQLGSLVEKKSQRQNYH</sequence>
<dbReference type="SUPFAM" id="SSF52317">
    <property type="entry name" value="Class I glutamine amidotransferase-like"/>
    <property type="match status" value="1"/>
</dbReference>
<keyword evidence="5 7" id="KW-0378">Hydrolase</keyword>
<evidence type="ECO:0000256" key="2">
    <source>
        <dbReference type="ARBA" id="ARBA00011083"/>
    </source>
</evidence>
<comment type="similarity">
    <text evidence="2">Belongs to the peptidase C26 family.</text>
</comment>
<keyword evidence="4 8" id="KW-0732">Signal</keyword>
<dbReference type="InterPro" id="IPR015527">
    <property type="entry name" value="Pept_C26_g-glut_hydrolase"/>
</dbReference>
<evidence type="ECO:0000256" key="4">
    <source>
        <dbReference type="ARBA" id="ARBA00022729"/>
    </source>
</evidence>
<evidence type="ECO:0000256" key="3">
    <source>
        <dbReference type="ARBA" id="ARBA00022525"/>
    </source>
</evidence>
<reference evidence="9" key="2">
    <citation type="submission" date="2020-02" db="EMBL/GenBank/DDBJ databases">
        <title>Esox lucius (northern pike) genome, fEsoLuc1, primary haplotype.</title>
        <authorList>
            <person name="Myers G."/>
            <person name="Karagic N."/>
            <person name="Meyer A."/>
            <person name="Pippel M."/>
            <person name="Reichard M."/>
            <person name="Winkler S."/>
            <person name="Tracey A."/>
            <person name="Sims Y."/>
            <person name="Howe K."/>
            <person name="Rhie A."/>
            <person name="Formenti G."/>
            <person name="Durbin R."/>
            <person name="Fedrigo O."/>
            <person name="Jarvis E.D."/>
        </authorList>
    </citation>
    <scope>NUCLEOTIDE SEQUENCE [LARGE SCALE GENOMIC DNA]</scope>
</reference>
<accession>A0A3P8YSR2</accession>
<dbReference type="PANTHER" id="PTHR11315:SF10">
    <property type="entry name" value="FOLATE GAMMA-GLUTAMYL HYDROLASE"/>
    <property type="match status" value="1"/>
</dbReference>
<feature type="chain" id="PRO_5044335482" description="folate gamma-glutamyl hydrolase" evidence="8">
    <location>
        <begin position="25"/>
        <end position="348"/>
    </location>
</feature>
<evidence type="ECO:0000256" key="1">
    <source>
        <dbReference type="ARBA" id="ARBA00004239"/>
    </source>
</evidence>
<dbReference type="STRING" id="8010.ENSELUP00000019634"/>
<feature type="active site" description="Proton donor" evidence="6">
    <location>
        <position position="241"/>
    </location>
</feature>
<dbReference type="AlphaFoldDB" id="A0A3P8YSR2"/>
<keyword evidence="3" id="KW-0964">Secreted</keyword>
<comment type="subcellular location">
    <subcellularLocation>
        <location evidence="1">Secreted</location>
        <location evidence="1">Extracellular space</location>
    </subcellularLocation>
</comment>
<dbReference type="PANTHER" id="PTHR11315">
    <property type="entry name" value="PROTEASE FAMILY C26 GAMMA-GLUTAMYL HYDROLASE"/>
    <property type="match status" value="1"/>
</dbReference>
<dbReference type="Gene3D" id="3.40.50.880">
    <property type="match status" value="1"/>
</dbReference>
<reference evidence="9" key="4">
    <citation type="submission" date="2025-09" db="UniProtKB">
        <authorList>
            <consortium name="Ensembl"/>
        </authorList>
    </citation>
    <scope>IDENTIFICATION</scope>
</reference>
<dbReference type="InterPro" id="IPR011697">
    <property type="entry name" value="Peptidase_C26"/>
</dbReference>
<protein>
    <recommendedName>
        <fullName evidence="7">folate gamma-glutamyl hydrolase</fullName>
        <ecNumber evidence="7">3.4.19.9</ecNumber>
    </recommendedName>
</protein>
<evidence type="ECO:0000256" key="8">
    <source>
        <dbReference type="SAM" id="SignalP"/>
    </source>
</evidence>
<feature type="active site" evidence="7">
    <location>
        <position position="241"/>
    </location>
</feature>
<organism evidence="9 10">
    <name type="scientific">Esox lucius</name>
    <name type="common">Northern pike</name>
    <dbReference type="NCBI Taxonomy" id="8010"/>
    <lineage>
        <taxon>Eukaryota</taxon>
        <taxon>Metazoa</taxon>
        <taxon>Chordata</taxon>
        <taxon>Craniata</taxon>
        <taxon>Vertebrata</taxon>
        <taxon>Euteleostomi</taxon>
        <taxon>Actinopterygii</taxon>
        <taxon>Neopterygii</taxon>
        <taxon>Teleostei</taxon>
        <taxon>Protacanthopterygii</taxon>
        <taxon>Esociformes</taxon>
        <taxon>Esocidae</taxon>
        <taxon>Esox</taxon>
    </lineage>
</organism>
<dbReference type="PROSITE" id="PS51273">
    <property type="entry name" value="GATASE_TYPE_1"/>
    <property type="match status" value="1"/>
</dbReference>
<dbReference type="GO" id="GO:0034722">
    <property type="term" value="F:gamma-glutamyl-peptidase activity"/>
    <property type="evidence" value="ECO:0007669"/>
    <property type="project" value="UniProtKB-UniRule"/>
</dbReference>
<dbReference type="OMA" id="KFQANDD"/>
<evidence type="ECO:0000256" key="5">
    <source>
        <dbReference type="ARBA" id="ARBA00022801"/>
    </source>
</evidence>
<dbReference type="EC" id="3.4.19.9" evidence="7"/>
<keyword evidence="10" id="KW-1185">Reference proteome</keyword>
<dbReference type="Ensembl" id="ENSELUT00000029821.3">
    <property type="protein sequence ID" value="ENSELUP00000019634.2"/>
    <property type="gene ID" value="ENSELUG00000018957.3"/>
</dbReference>
<dbReference type="GO" id="GO:0005773">
    <property type="term" value="C:vacuole"/>
    <property type="evidence" value="ECO:0007669"/>
    <property type="project" value="TreeGrafter"/>
</dbReference>
<feature type="active site" description="Nucleophile" evidence="6 7">
    <location>
        <position position="131"/>
    </location>
</feature>
<comment type="catalytic activity">
    <reaction evidence="7">
        <text>(6S)-5,6,7,8-tetrahydrofolyl-(gamma-L-Glu)(n) + (n-1) H2O = (6S)-5,6,7,8-tetrahydrofolate + (n-1) L-glutamate</text>
        <dbReference type="Rhea" id="RHEA:56784"/>
        <dbReference type="Rhea" id="RHEA-COMP:14738"/>
        <dbReference type="ChEBI" id="CHEBI:15377"/>
        <dbReference type="ChEBI" id="CHEBI:29985"/>
        <dbReference type="ChEBI" id="CHEBI:57453"/>
        <dbReference type="ChEBI" id="CHEBI:141005"/>
        <dbReference type="EC" id="3.4.19.9"/>
    </reaction>
</comment>
<evidence type="ECO:0000313" key="9">
    <source>
        <dbReference type="Ensembl" id="ENSELUP00000019634.2"/>
    </source>
</evidence>
<dbReference type="Proteomes" id="UP000265140">
    <property type="component" value="Chromosome 17"/>
</dbReference>
<evidence type="ECO:0000256" key="6">
    <source>
        <dbReference type="PIRSR" id="PIRSR615527-1"/>
    </source>
</evidence>
<feature type="signal peptide" evidence="8">
    <location>
        <begin position="1"/>
        <end position="24"/>
    </location>
</feature>
<reference evidence="10" key="1">
    <citation type="journal article" date="2014" name="PLoS ONE">
        <title>The genome and linkage map of the northern pike (Esox lucius): conserved synteny revealed between the salmonid sister group and the Neoteleostei.</title>
        <authorList>
            <person name="Rondeau E.B."/>
            <person name="Minkley D.R."/>
            <person name="Leong J.S."/>
            <person name="Messmer A.M."/>
            <person name="Jantzen J.R."/>
            <person name="von Schalburg K.R."/>
            <person name="Lemon C."/>
            <person name="Bird N.H."/>
            <person name="Koop B.F."/>
        </authorList>
    </citation>
    <scope>NUCLEOTIDE SEQUENCE</scope>
</reference>
<dbReference type="GO" id="GO:0046900">
    <property type="term" value="P:tetrahydrofolylpolyglutamate metabolic process"/>
    <property type="evidence" value="ECO:0007669"/>
    <property type="project" value="TreeGrafter"/>
</dbReference>
<evidence type="ECO:0000256" key="7">
    <source>
        <dbReference type="PROSITE-ProRule" id="PRU00607"/>
    </source>
</evidence>
<proteinExistence type="inferred from homology"/>
<evidence type="ECO:0000313" key="10">
    <source>
        <dbReference type="Proteomes" id="UP000265140"/>
    </source>
</evidence>
<reference evidence="9" key="3">
    <citation type="submission" date="2025-08" db="UniProtKB">
        <authorList>
            <consortium name="Ensembl"/>
        </authorList>
    </citation>
    <scope>IDENTIFICATION</scope>
</reference>
<dbReference type="GeneTree" id="ENSGT00490000043388"/>
<dbReference type="Pfam" id="PF07722">
    <property type="entry name" value="Peptidase_C26"/>
    <property type="match status" value="1"/>
</dbReference>
<name>A0A3P8YSR2_ESOLU</name>
<dbReference type="InParanoid" id="A0A3P8YSR2"/>
<dbReference type="PROSITE" id="PS51275">
    <property type="entry name" value="PEPTIDASE_C26_GGH"/>
    <property type="match status" value="1"/>
</dbReference>
<dbReference type="InterPro" id="IPR029062">
    <property type="entry name" value="Class_I_gatase-like"/>
</dbReference>
<dbReference type="Bgee" id="ENSELUG00000018957">
    <property type="expression patterns" value="Expressed in brain and 9 other cell types or tissues"/>
</dbReference>